<keyword evidence="1" id="KW-0479">Metal-binding</keyword>
<evidence type="ECO:0000256" key="4">
    <source>
        <dbReference type="ARBA" id="ARBA00023242"/>
    </source>
</evidence>
<dbReference type="InterPro" id="IPR007219">
    <property type="entry name" value="XnlR_reg_dom"/>
</dbReference>
<dbReference type="Pfam" id="PF04082">
    <property type="entry name" value="Fungal_trans"/>
    <property type="match status" value="1"/>
</dbReference>
<name>A0ABP0CD49_9PEZI</name>
<feature type="compositionally biased region" description="Polar residues" evidence="5">
    <location>
        <begin position="124"/>
        <end position="145"/>
    </location>
</feature>
<dbReference type="PANTHER" id="PTHR47424">
    <property type="entry name" value="REGULATORY PROTEIN GAL4"/>
    <property type="match status" value="1"/>
</dbReference>
<dbReference type="Gene3D" id="4.10.240.10">
    <property type="entry name" value="Zn(2)-C6 fungal-type DNA-binding domain"/>
    <property type="match status" value="1"/>
</dbReference>
<feature type="transmembrane region" description="Helical" evidence="6">
    <location>
        <begin position="647"/>
        <end position="665"/>
    </location>
</feature>
<keyword evidence="3" id="KW-0804">Transcription</keyword>
<dbReference type="PANTHER" id="PTHR47424:SF15">
    <property type="entry name" value="ZN(II)2CYS6 TRANSCRIPTION FACTOR (EUROFUNG)"/>
    <property type="match status" value="1"/>
</dbReference>
<dbReference type="Proteomes" id="UP001642406">
    <property type="component" value="Unassembled WGS sequence"/>
</dbReference>
<keyword evidence="6" id="KW-1133">Transmembrane helix</keyword>
<keyword evidence="2" id="KW-0805">Transcription regulation</keyword>
<feature type="region of interest" description="Disordered" evidence="5">
    <location>
        <begin position="195"/>
        <end position="233"/>
    </location>
</feature>
<keyword evidence="9" id="KW-1185">Reference proteome</keyword>
<dbReference type="Pfam" id="PF00172">
    <property type="entry name" value="Zn_clus"/>
    <property type="match status" value="1"/>
</dbReference>
<dbReference type="InterPro" id="IPR051127">
    <property type="entry name" value="Fungal_SecMet_Regulators"/>
</dbReference>
<keyword evidence="4" id="KW-0539">Nucleus</keyword>
<evidence type="ECO:0000259" key="7">
    <source>
        <dbReference type="PROSITE" id="PS50048"/>
    </source>
</evidence>
<dbReference type="EMBL" id="CAWUHC010000083">
    <property type="protein sequence ID" value="CAK7229853.1"/>
    <property type="molecule type" value="Genomic_DNA"/>
</dbReference>
<accession>A0ABP0CD49</accession>
<keyword evidence="6" id="KW-0812">Transmembrane</keyword>
<dbReference type="PROSITE" id="PS50048">
    <property type="entry name" value="ZN2_CY6_FUNGAL_2"/>
    <property type="match status" value="1"/>
</dbReference>
<dbReference type="InterPro" id="IPR036864">
    <property type="entry name" value="Zn2-C6_fun-type_DNA-bd_sf"/>
</dbReference>
<sequence length="756" mass="83987">MDTTEVFGTSPPATTASSVADRAGNTARKRKRPRAVQACERCRNKKYKCDELYPTCSHCTKAGADCTYGRILRAHADAPDPSYTRTLERRVEDLVSRLEYFERGATASTTVSAQARAAIAVQTPDPTSASSPTLGADATQASNLPQRRAPSPRAHMQTQLQTPLSGPRIQEIPDGQTPAPSVVGSAGNALALVRQDGAPHPPQLPANPNTANNGTTAATAGNDTTQSPHDSEITDLNEHTNEIEFHGNTSSMSFLGDLERTSRLGPRDKQSPNPSASLVTAMHNHAFARRLMQPPYVPPIQEIQNPGKENFYATHAHVFIEAYFSGIHYVHPFVEKESFMSRANALWFGHTPQPSKSFIAMYLSLLALGSLTYSWPEEKLGGRTRFEWSRKLFNEAMGYLNNLQFSNDLETVHCLYFMAKICQNELSPHLAWTFLGRVVRTCISAGFNRDIPSMSASRSQELSRTWWGLYSLEVETSFALGRPDTLGLDAYHSRRVPEKDMSVHAIIPCMVEFSHIVRKVSLFYTEAPAHRIDHTGTAFRLESELDAWFMGLPPFIQPGSSGSRSADSLREPEWCRRQKLVLELRYYNVKLALFRGFIDLYVNNASMGNTAVLGALFQCANKCVSSAQRTIELMHDTFRMHVYFRTWWYNTTYIMVAAAALLSYIKRARVGGISSLVRLVEMSVEILDAMDESVVARKCAEILKSHLREVDDTVNNCGVMVPFGQIDAGPANGEPLMPSADAEFEVRPWAFAEICQ</sequence>
<comment type="caution">
    <text evidence="8">The sequence shown here is derived from an EMBL/GenBank/DDBJ whole genome shotgun (WGS) entry which is preliminary data.</text>
</comment>
<feature type="compositionally biased region" description="Polar residues" evidence="5">
    <location>
        <begin position="1"/>
        <end position="18"/>
    </location>
</feature>
<evidence type="ECO:0000313" key="8">
    <source>
        <dbReference type="EMBL" id="CAK7229853.1"/>
    </source>
</evidence>
<dbReference type="CDD" id="cd12148">
    <property type="entry name" value="fungal_TF_MHR"/>
    <property type="match status" value="1"/>
</dbReference>
<dbReference type="PROSITE" id="PS00463">
    <property type="entry name" value="ZN2_CY6_FUNGAL_1"/>
    <property type="match status" value="1"/>
</dbReference>
<feature type="domain" description="Zn(2)-C6 fungal-type" evidence="7">
    <location>
        <begin position="38"/>
        <end position="68"/>
    </location>
</feature>
<evidence type="ECO:0000313" key="9">
    <source>
        <dbReference type="Proteomes" id="UP001642406"/>
    </source>
</evidence>
<dbReference type="InterPro" id="IPR001138">
    <property type="entry name" value="Zn2Cys6_DnaBD"/>
</dbReference>
<evidence type="ECO:0000256" key="3">
    <source>
        <dbReference type="ARBA" id="ARBA00023163"/>
    </source>
</evidence>
<evidence type="ECO:0000256" key="1">
    <source>
        <dbReference type="ARBA" id="ARBA00022723"/>
    </source>
</evidence>
<feature type="region of interest" description="Disordered" evidence="5">
    <location>
        <begin position="122"/>
        <end position="182"/>
    </location>
</feature>
<reference evidence="8 9" key="1">
    <citation type="submission" date="2024-01" db="EMBL/GenBank/DDBJ databases">
        <authorList>
            <person name="Allen C."/>
            <person name="Tagirdzhanova G."/>
        </authorList>
    </citation>
    <scope>NUCLEOTIDE SEQUENCE [LARGE SCALE GENOMIC DNA]</scope>
</reference>
<evidence type="ECO:0000256" key="2">
    <source>
        <dbReference type="ARBA" id="ARBA00023015"/>
    </source>
</evidence>
<keyword evidence="6" id="KW-0472">Membrane</keyword>
<dbReference type="SMART" id="SM00066">
    <property type="entry name" value="GAL4"/>
    <property type="match status" value="1"/>
</dbReference>
<evidence type="ECO:0000256" key="5">
    <source>
        <dbReference type="SAM" id="MobiDB-lite"/>
    </source>
</evidence>
<proteinExistence type="predicted"/>
<dbReference type="CDD" id="cd00067">
    <property type="entry name" value="GAL4"/>
    <property type="match status" value="1"/>
</dbReference>
<dbReference type="SUPFAM" id="SSF57701">
    <property type="entry name" value="Zn2/Cys6 DNA-binding domain"/>
    <property type="match status" value="1"/>
</dbReference>
<feature type="compositionally biased region" description="Low complexity" evidence="5">
    <location>
        <begin position="206"/>
        <end position="225"/>
    </location>
</feature>
<dbReference type="SMART" id="SM00906">
    <property type="entry name" value="Fungal_trans"/>
    <property type="match status" value="1"/>
</dbReference>
<gene>
    <name evidence="8" type="ORF">SBRCBS47491_007388</name>
</gene>
<evidence type="ECO:0000256" key="6">
    <source>
        <dbReference type="SAM" id="Phobius"/>
    </source>
</evidence>
<feature type="region of interest" description="Disordered" evidence="5">
    <location>
        <begin position="1"/>
        <end position="32"/>
    </location>
</feature>
<protein>
    <recommendedName>
        <fullName evidence="7">Zn(2)-C6 fungal-type domain-containing protein</fullName>
    </recommendedName>
</protein>
<organism evidence="8 9">
    <name type="scientific">Sporothrix bragantina</name>
    <dbReference type="NCBI Taxonomy" id="671064"/>
    <lineage>
        <taxon>Eukaryota</taxon>
        <taxon>Fungi</taxon>
        <taxon>Dikarya</taxon>
        <taxon>Ascomycota</taxon>
        <taxon>Pezizomycotina</taxon>
        <taxon>Sordariomycetes</taxon>
        <taxon>Sordariomycetidae</taxon>
        <taxon>Ophiostomatales</taxon>
        <taxon>Ophiostomataceae</taxon>
        <taxon>Sporothrix</taxon>
    </lineage>
</organism>